<dbReference type="SUPFAM" id="SSF49879">
    <property type="entry name" value="SMAD/FHA domain"/>
    <property type="match status" value="1"/>
</dbReference>
<dbReference type="EC" id="2.7.7.65" evidence="1"/>
<dbReference type="NCBIfam" id="TIGR00254">
    <property type="entry name" value="GGDEF"/>
    <property type="match status" value="1"/>
</dbReference>
<reference evidence="6 7" key="1">
    <citation type="submission" date="2023-06" db="EMBL/GenBank/DDBJ databases">
        <title>Roseiconus lacunae JC819 isolated from Gulf of Mannar region, Tamil Nadu.</title>
        <authorList>
            <person name="Pk S."/>
            <person name="Ch S."/>
            <person name="Ch V.R."/>
        </authorList>
    </citation>
    <scope>NUCLEOTIDE SEQUENCE [LARGE SCALE GENOMIC DNA]</scope>
    <source>
        <strain evidence="6 7">JC819</strain>
    </source>
</reference>
<dbReference type="InterPro" id="IPR008984">
    <property type="entry name" value="SMAD_FHA_dom_sf"/>
</dbReference>
<evidence type="ECO:0000259" key="4">
    <source>
        <dbReference type="PROSITE" id="PS50006"/>
    </source>
</evidence>
<dbReference type="SMART" id="SM00267">
    <property type="entry name" value="GGDEF"/>
    <property type="match status" value="1"/>
</dbReference>
<dbReference type="CDD" id="cd01949">
    <property type="entry name" value="GGDEF"/>
    <property type="match status" value="1"/>
</dbReference>
<feature type="compositionally biased region" description="Basic and acidic residues" evidence="3">
    <location>
        <begin position="304"/>
        <end position="313"/>
    </location>
</feature>
<comment type="caution">
    <text evidence="6">The sequence shown here is derived from an EMBL/GenBank/DDBJ whole genome shotgun (WGS) entry which is preliminary data.</text>
</comment>
<dbReference type="InterPro" id="IPR000253">
    <property type="entry name" value="FHA_dom"/>
</dbReference>
<keyword evidence="7" id="KW-1185">Reference proteome</keyword>
<dbReference type="PANTHER" id="PTHR45138:SF9">
    <property type="entry name" value="DIGUANYLATE CYCLASE DGCM-RELATED"/>
    <property type="match status" value="1"/>
</dbReference>
<dbReference type="SMART" id="SM00240">
    <property type="entry name" value="FHA"/>
    <property type="match status" value="1"/>
</dbReference>
<evidence type="ECO:0000256" key="3">
    <source>
        <dbReference type="SAM" id="MobiDB-lite"/>
    </source>
</evidence>
<dbReference type="RefSeq" id="WP_289166664.1">
    <property type="nucleotide sequence ID" value="NZ_JASZZN010000025.1"/>
</dbReference>
<dbReference type="PROSITE" id="PS50006">
    <property type="entry name" value="FHA_DOMAIN"/>
    <property type="match status" value="1"/>
</dbReference>
<dbReference type="CDD" id="cd00060">
    <property type="entry name" value="FHA"/>
    <property type="match status" value="1"/>
</dbReference>
<dbReference type="PROSITE" id="PS50887">
    <property type="entry name" value="GGDEF"/>
    <property type="match status" value="1"/>
</dbReference>
<evidence type="ECO:0000313" key="7">
    <source>
        <dbReference type="Proteomes" id="UP001239462"/>
    </source>
</evidence>
<dbReference type="Pfam" id="PF00498">
    <property type="entry name" value="FHA"/>
    <property type="match status" value="1"/>
</dbReference>
<feature type="domain" description="FHA" evidence="4">
    <location>
        <begin position="50"/>
        <end position="99"/>
    </location>
</feature>
<evidence type="ECO:0000256" key="2">
    <source>
        <dbReference type="ARBA" id="ARBA00034247"/>
    </source>
</evidence>
<dbReference type="Proteomes" id="UP001239462">
    <property type="component" value="Unassembled WGS sequence"/>
</dbReference>
<dbReference type="Gene3D" id="2.60.200.20">
    <property type="match status" value="1"/>
</dbReference>
<evidence type="ECO:0000256" key="1">
    <source>
        <dbReference type="ARBA" id="ARBA00012528"/>
    </source>
</evidence>
<sequence>MSDRPSSKHHRPDPFSVQESYRPTAERACLVQIYPADVVDGMMLIESERYLIGRHDDCDLQVNDPSVDERHACLFRKENAYCLIDLETTNGTIVNDRSIDQTALRSGDTIRIGTFIFKYLSADSVESKYHETLYSALTRDALTGTMNRRYLVETLDRSIATANRQQSCLAIAMVDIDYFKQINDRFGHVVGDAVLREFGQRLLATCRPDDLVARYGGEEFGLLLLGTNPEEATEITHACWHAIRRTPFHTSHAALQVTASFGIACFDPAAPVSGQELLRQADEKLYEAKRSGRNQICGPNQRLPIDHDPETPM</sequence>
<dbReference type="EMBL" id="JASZZN010000025">
    <property type="protein sequence ID" value="MDM4018750.1"/>
    <property type="molecule type" value="Genomic_DNA"/>
</dbReference>
<dbReference type="InterPro" id="IPR043128">
    <property type="entry name" value="Rev_trsase/Diguanyl_cyclase"/>
</dbReference>
<dbReference type="InterPro" id="IPR029787">
    <property type="entry name" value="Nucleotide_cyclase"/>
</dbReference>
<gene>
    <name evidence="6" type="ORF">QTN89_25075</name>
</gene>
<dbReference type="Pfam" id="PF00990">
    <property type="entry name" value="GGDEF"/>
    <property type="match status" value="1"/>
</dbReference>
<feature type="region of interest" description="Disordered" evidence="3">
    <location>
        <begin position="290"/>
        <end position="313"/>
    </location>
</feature>
<dbReference type="InterPro" id="IPR050469">
    <property type="entry name" value="Diguanylate_Cyclase"/>
</dbReference>
<comment type="catalytic activity">
    <reaction evidence="2">
        <text>2 GTP = 3',3'-c-di-GMP + 2 diphosphate</text>
        <dbReference type="Rhea" id="RHEA:24898"/>
        <dbReference type="ChEBI" id="CHEBI:33019"/>
        <dbReference type="ChEBI" id="CHEBI:37565"/>
        <dbReference type="ChEBI" id="CHEBI:58805"/>
        <dbReference type="EC" id="2.7.7.65"/>
    </reaction>
</comment>
<dbReference type="InterPro" id="IPR000160">
    <property type="entry name" value="GGDEF_dom"/>
</dbReference>
<feature type="domain" description="GGDEF" evidence="5">
    <location>
        <begin position="167"/>
        <end position="301"/>
    </location>
</feature>
<protein>
    <recommendedName>
        <fullName evidence="1">diguanylate cyclase</fullName>
        <ecNumber evidence="1">2.7.7.65</ecNumber>
    </recommendedName>
</protein>
<feature type="region of interest" description="Disordered" evidence="3">
    <location>
        <begin position="1"/>
        <end position="20"/>
    </location>
</feature>
<evidence type="ECO:0000259" key="5">
    <source>
        <dbReference type="PROSITE" id="PS50887"/>
    </source>
</evidence>
<dbReference type="Gene3D" id="3.30.70.270">
    <property type="match status" value="1"/>
</dbReference>
<evidence type="ECO:0000313" key="6">
    <source>
        <dbReference type="EMBL" id="MDM4018750.1"/>
    </source>
</evidence>
<name>A0ABT7PQF7_9BACT</name>
<dbReference type="SUPFAM" id="SSF55073">
    <property type="entry name" value="Nucleotide cyclase"/>
    <property type="match status" value="1"/>
</dbReference>
<dbReference type="PANTHER" id="PTHR45138">
    <property type="entry name" value="REGULATORY COMPONENTS OF SENSORY TRANSDUCTION SYSTEM"/>
    <property type="match status" value="1"/>
</dbReference>
<proteinExistence type="predicted"/>
<organism evidence="6 7">
    <name type="scientific">Roseiconus lacunae</name>
    <dbReference type="NCBI Taxonomy" id="2605694"/>
    <lineage>
        <taxon>Bacteria</taxon>
        <taxon>Pseudomonadati</taxon>
        <taxon>Planctomycetota</taxon>
        <taxon>Planctomycetia</taxon>
        <taxon>Pirellulales</taxon>
        <taxon>Pirellulaceae</taxon>
        <taxon>Roseiconus</taxon>
    </lineage>
</organism>
<accession>A0ABT7PQF7</accession>